<dbReference type="Proteomes" id="UP000011666">
    <property type="component" value="Unassembled WGS sequence"/>
</dbReference>
<feature type="transmembrane region" description="Helical" evidence="1">
    <location>
        <begin position="55"/>
        <end position="76"/>
    </location>
</feature>
<dbReference type="InterPro" id="IPR009339">
    <property type="entry name" value="DUF998"/>
</dbReference>
<name>M0QG19_9ACTN</name>
<feature type="transmembrane region" description="Helical" evidence="1">
    <location>
        <begin position="88"/>
        <end position="114"/>
    </location>
</feature>
<keyword evidence="1" id="KW-0812">Transmembrane</keyword>
<keyword evidence="3" id="KW-1185">Reference proteome</keyword>
<protein>
    <recommendedName>
        <fullName evidence="4">DUF998 domain-containing protein</fullName>
    </recommendedName>
</protein>
<keyword evidence="1" id="KW-0472">Membrane</keyword>
<dbReference type="EMBL" id="BANX01000008">
    <property type="protein sequence ID" value="GAC67570.1"/>
    <property type="molecule type" value="Genomic_DNA"/>
</dbReference>
<evidence type="ECO:0000313" key="2">
    <source>
        <dbReference type="EMBL" id="GAC67570.1"/>
    </source>
</evidence>
<organism evidence="2 3">
    <name type="scientific">Gordonia soli NBRC 108243</name>
    <dbReference type="NCBI Taxonomy" id="1223545"/>
    <lineage>
        <taxon>Bacteria</taxon>
        <taxon>Bacillati</taxon>
        <taxon>Actinomycetota</taxon>
        <taxon>Actinomycetes</taxon>
        <taxon>Mycobacteriales</taxon>
        <taxon>Gordoniaceae</taxon>
        <taxon>Gordonia</taxon>
    </lineage>
</organism>
<evidence type="ECO:0000313" key="3">
    <source>
        <dbReference type="Proteomes" id="UP000011666"/>
    </source>
</evidence>
<feature type="transmembrane region" description="Helical" evidence="1">
    <location>
        <begin position="196"/>
        <end position="214"/>
    </location>
</feature>
<gene>
    <name evidence="2" type="ORF">GS4_08_01550</name>
</gene>
<evidence type="ECO:0008006" key="4">
    <source>
        <dbReference type="Google" id="ProtNLM"/>
    </source>
</evidence>
<comment type="caution">
    <text evidence="2">The sequence shown here is derived from an EMBL/GenBank/DDBJ whole genome shotgun (WGS) entry which is preliminary data.</text>
</comment>
<dbReference type="RefSeq" id="WP_007618875.1">
    <property type="nucleotide sequence ID" value="NZ_BANX01000008.1"/>
</dbReference>
<keyword evidence="1" id="KW-1133">Transmembrane helix</keyword>
<dbReference type="eggNOG" id="COG2267">
    <property type="taxonomic scope" value="Bacteria"/>
</dbReference>
<accession>M0QG19</accession>
<proteinExistence type="predicted"/>
<sequence>MSSASIRLLVAGVLVAIAGLCYSSWVLEFAWPDRLDPLNSFLSELDAAQRPHREVYVVGDVVTGVCTMIAAAVLLLPRRIVLGRLATTAVLAVGVFGAATVADALLPIECIPGIDAGCPYEPSGLLPQLHHVHALTSTIAVFAIFATMIAATLASLRSGRWPLLRVVGAVVFAVVALTTVWMMIADNLSGDYRLGLAQRIQVGGMTTWLVLWGWSVGRTDRVRPDDPTR</sequence>
<evidence type="ECO:0000256" key="1">
    <source>
        <dbReference type="SAM" id="Phobius"/>
    </source>
</evidence>
<dbReference type="OrthoDB" id="3406108at2"/>
<dbReference type="AlphaFoldDB" id="M0QG19"/>
<feature type="transmembrane region" description="Helical" evidence="1">
    <location>
        <begin position="134"/>
        <end position="156"/>
    </location>
</feature>
<dbReference type="STRING" id="1223545.GS4_08_01550"/>
<dbReference type="Pfam" id="PF06197">
    <property type="entry name" value="DUF998"/>
    <property type="match status" value="1"/>
</dbReference>
<reference evidence="2 3" key="1">
    <citation type="submission" date="2013-01" db="EMBL/GenBank/DDBJ databases">
        <title>Whole genome shotgun sequence of Gordonia soli NBRC 108243.</title>
        <authorList>
            <person name="Isaki-Nakamura S."/>
            <person name="Hosoyama A."/>
            <person name="Tsuchikane K."/>
            <person name="Ando Y."/>
            <person name="Baba S."/>
            <person name="Ohji S."/>
            <person name="Hamada M."/>
            <person name="Tamura T."/>
            <person name="Yamazoe A."/>
            <person name="Yamazaki S."/>
            <person name="Fujita N."/>
        </authorList>
    </citation>
    <scope>NUCLEOTIDE SEQUENCE [LARGE SCALE GENOMIC DNA]</scope>
    <source>
        <strain evidence="2 3">NBRC 108243</strain>
    </source>
</reference>
<feature type="transmembrane region" description="Helical" evidence="1">
    <location>
        <begin position="163"/>
        <end position="184"/>
    </location>
</feature>